<accession>A0ABQ2QCX4</accession>
<evidence type="ECO:0008006" key="5">
    <source>
        <dbReference type="Google" id="ProtNLM"/>
    </source>
</evidence>
<sequence length="271" mass="31921">MNKYVAVGAGVLGLLAFNAVADDSDDVRPGSSTIAVKWEHKLLEGRTDKPKVEFAHRMRNGFQFGIEQVWLYDRSVPETDAGYAPEQYEMNFKTDYKYTWGNKKHQAGPVLDYQIKEDSKNIRVGAYYGYRITKNISTKFRARYSTNLDRIRIGEGERDDINKEMRYDFWLTYRWDAFTFVWDAILLQKLSSNLNSSGVEQHIFDNNKQTAWEHEFSAEYRMPEAREHAFYAKFKLKQKLNKPSHTEERNGGYDWYGKHDNAMEVGYKYRF</sequence>
<evidence type="ECO:0000313" key="3">
    <source>
        <dbReference type="EMBL" id="GGP74807.1"/>
    </source>
</evidence>
<proteinExistence type="predicted"/>
<dbReference type="EMBL" id="BMQW01000001">
    <property type="protein sequence ID" value="GGP74807.1"/>
    <property type="molecule type" value="Genomic_DNA"/>
</dbReference>
<feature type="chain" id="PRO_5046888415" description="Porin" evidence="2">
    <location>
        <begin position="22"/>
        <end position="271"/>
    </location>
</feature>
<dbReference type="InterPro" id="IPR053713">
    <property type="entry name" value="Bact_OM_Channel_sf"/>
</dbReference>
<reference evidence="4" key="1">
    <citation type="journal article" date="2019" name="Int. J. Syst. Evol. Microbiol.">
        <title>The Global Catalogue of Microorganisms (GCM) 10K type strain sequencing project: providing services to taxonomists for standard genome sequencing and annotation.</title>
        <authorList>
            <consortium name="The Broad Institute Genomics Platform"/>
            <consortium name="The Broad Institute Genome Sequencing Center for Infectious Disease"/>
            <person name="Wu L."/>
            <person name="Ma J."/>
        </authorList>
    </citation>
    <scope>NUCLEOTIDE SEQUENCE [LARGE SCALE GENOMIC DNA]</scope>
    <source>
        <strain evidence="4">JCM 32305</strain>
    </source>
</reference>
<evidence type="ECO:0000313" key="4">
    <source>
        <dbReference type="Proteomes" id="UP000654004"/>
    </source>
</evidence>
<organism evidence="3 4">
    <name type="scientific">Shewanella ulleungensis</name>
    <dbReference type="NCBI Taxonomy" id="2282699"/>
    <lineage>
        <taxon>Bacteria</taxon>
        <taxon>Pseudomonadati</taxon>
        <taxon>Pseudomonadota</taxon>
        <taxon>Gammaproteobacteria</taxon>
        <taxon>Alteromonadales</taxon>
        <taxon>Shewanellaceae</taxon>
        <taxon>Shewanella</taxon>
    </lineage>
</organism>
<evidence type="ECO:0000256" key="2">
    <source>
        <dbReference type="SAM" id="SignalP"/>
    </source>
</evidence>
<name>A0ABQ2QCX4_9GAMM</name>
<protein>
    <recommendedName>
        <fullName evidence="5">Porin</fullName>
    </recommendedName>
</protein>
<dbReference type="Proteomes" id="UP000654004">
    <property type="component" value="Unassembled WGS sequence"/>
</dbReference>
<dbReference type="RefSeq" id="WP_188952739.1">
    <property type="nucleotide sequence ID" value="NZ_BMQW01000001.1"/>
</dbReference>
<gene>
    <name evidence="3" type="ORF">GCM10009410_03390</name>
</gene>
<keyword evidence="1 2" id="KW-0732">Signal</keyword>
<comment type="caution">
    <text evidence="3">The sequence shown here is derived from an EMBL/GenBank/DDBJ whole genome shotgun (WGS) entry which is preliminary data.</text>
</comment>
<evidence type="ECO:0000256" key="1">
    <source>
        <dbReference type="ARBA" id="ARBA00022729"/>
    </source>
</evidence>
<dbReference type="Gene3D" id="2.40.160.40">
    <property type="entry name" value="monomeric porin ompg"/>
    <property type="match status" value="1"/>
</dbReference>
<feature type="signal peptide" evidence="2">
    <location>
        <begin position="1"/>
        <end position="21"/>
    </location>
</feature>
<keyword evidence="4" id="KW-1185">Reference proteome</keyword>